<dbReference type="InterPro" id="IPR027417">
    <property type="entry name" value="P-loop_NTPase"/>
</dbReference>
<evidence type="ECO:0000313" key="4">
    <source>
        <dbReference type="Proteomes" id="UP001301388"/>
    </source>
</evidence>
<dbReference type="RefSeq" id="WP_323260804.1">
    <property type="nucleotide sequence ID" value="NZ_JAYGIE010000022.1"/>
</dbReference>
<sequence length="395" mass="45151">MTQLNIKNLGQIKSANIDFGDLTLFVGSQATGKSILLQLIKLLVDGENIGETLMKHGYHWEEDVSNFNELYFGQGMRNLWSANTEVIIDDEEIYLDTILPYVELSDELAEHEYLGDPEKIFFIPAQRVLTIEKGWPRAFTSFEIGDPYVVCKFSEHLRLLMQQGFMNKDKDNAIFPQIGRLRKEISDALDASIFHGAKVELNTVEMRKRIQINVNGNLLPFMAWSAGQREFMPLLLGLYWLMPVAEDSKKSDIDWVVIEEPEMGLHPRAILSVILVCLELLHRGYRLLISTHSPVLLEAVWAIRNLQNNNSDVKYLYQLFDLKPSPSITELFENILKNKKFSTYYFDQKEDGVEVRDISSLDPFDEDLSTADWGGLTSFSSRASEVVSQAIQDTL</sequence>
<dbReference type="SUPFAM" id="SSF52540">
    <property type="entry name" value="P-loop containing nucleoside triphosphate hydrolases"/>
    <property type="match status" value="1"/>
</dbReference>
<dbReference type="InterPro" id="IPR041685">
    <property type="entry name" value="AAA_GajA/Old/RecF-like"/>
</dbReference>
<feature type="domain" description="ATPase AAA-type core" evidence="2">
    <location>
        <begin position="164"/>
        <end position="298"/>
    </location>
</feature>
<gene>
    <name evidence="3" type="ORF">VB774_06795</name>
</gene>
<dbReference type="EMBL" id="JAYGIE010000022">
    <property type="protein sequence ID" value="MEA5477324.1"/>
    <property type="molecule type" value="Genomic_DNA"/>
</dbReference>
<evidence type="ECO:0000259" key="1">
    <source>
        <dbReference type="Pfam" id="PF13175"/>
    </source>
</evidence>
<protein>
    <submittedName>
        <fullName evidence="3">AAA family ATPase</fullName>
    </submittedName>
</protein>
<dbReference type="PANTHER" id="PTHR40396">
    <property type="entry name" value="ATPASE-LIKE PROTEIN"/>
    <property type="match status" value="1"/>
</dbReference>
<organism evidence="3 4">
    <name type="scientific">Pseudanabaena galeata UHCC 0370</name>
    <dbReference type="NCBI Taxonomy" id="3110310"/>
    <lineage>
        <taxon>Bacteria</taxon>
        <taxon>Bacillati</taxon>
        <taxon>Cyanobacteriota</taxon>
        <taxon>Cyanophyceae</taxon>
        <taxon>Pseudanabaenales</taxon>
        <taxon>Pseudanabaenaceae</taxon>
        <taxon>Pseudanabaena</taxon>
    </lineage>
</organism>
<dbReference type="Pfam" id="PF13304">
    <property type="entry name" value="AAA_21"/>
    <property type="match status" value="1"/>
</dbReference>
<dbReference type="PANTHER" id="PTHR40396:SF1">
    <property type="entry name" value="ATPASE AAA-TYPE CORE DOMAIN-CONTAINING PROTEIN"/>
    <property type="match status" value="1"/>
</dbReference>
<dbReference type="Gene3D" id="3.40.50.300">
    <property type="entry name" value="P-loop containing nucleotide triphosphate hydrolases"/>
    <property type="match status" value="2"/>
</dbReference>
<reference evidence="3 4" key="1">
    <citation type="submission" date="2023-12" db="EMBL/GenBank/DDBJ databases">
        <title>Baltic Sea Cyanobacteria.</title>
        <authorList>
            <person name="Delbaje E."/>
            <person name="Fewer D.P."/>
            <person name="Shishido T.K."/>
        </authorList>
    </citation>
    <scope>NUCLEOTIDE SEQUENCE [LARGE SCALE GENOMIC DNA]</scope>
    <source>
        <strain evidence="3 4">UHCC 0370</strain>
    </source>
</reference>
<dbReference type="Proteomes" id="UP001301388">
    <property type="component" value="Unassembled WGS sequence"/>
</dbReference>
<dbReference type="InterPro" id="IPR003959">
    <property type="entry name" value="ATPase_AAA_core"/>
</dbReference>
<proteinExistence type="predicted"/>
<accession>A0ABU5TGE8</accession>
<dbReference type="Pfam" id="PF13175">
    <property type="entry name" value="AAA_15"/>
    <property type="match status" value="1"/>
</dbReference>
<comment type="caution">
    <text evidence="3">The sequence shown here is derived from an EMBL/GenBank/DDBJ whole genome shotgun (WGS) entry which is preliminary data.</text>
</comment>
<name>A0ABU5TGE8_9CYAN</name>
<keyword evidence="4" id="KW-1185">Reference proteome</keyword>
<feature type="domain" description="Endonuclease GajA/Old nuclease/RecF-like AAA" evidence="1">
    <location>
        <begin position="2"/>
        <end position="48"/>
    </location>
</feature>
<evidence type="ECO:0000313" key="3">
    <source>
        <dbReference type="EMBL" id="MEA5477324.1"/>
    </source>
</evidence>
<evidence type="ECO:0000259" key="2">
    <source>
        <dbReference type="Pfam" id="PF13304"/>
    </source>
</evidence>